<dbReference type="RefSeq" id="WP_150756953.1">
    <property type="nucleotide sequence ID" value="NZ_CABVIE010000002.1"/>
</dbReference>
<keyword evidence="1" id="KW-0547">Nucleotide-binding</keyword>
<dbReference type="InterPro" id="IPR001650">
    <property type="entry name" value="Helicase_C-like"/>
</dbReference>
<dbReference type="Gene3D" id="3.40.50.10810">
    <property type="entry name" value="Tandem AAA-ATPase domain"/>
    <property type="match status" value="1"/>
</dbReference>
<dbReference type="InterPro" id="IPR057342">
    <property type="entry name" value="DEXDc_RapA"/>
</dbReference>
<dbReference type="SMART" id="SM00490">
    <property type="entry name" value="HELICc"/>
    <property type="match status" value="1"/>
</dbReference>
<evidence type="ECO:0000313" key="9">
    <source>
        <dbReference type="Proteomes" id="UP000325723"/>
    </source>
</evidence>
<keyword evidence="3" id="KW-0347">Helicase</keyword>
<gene>
    <name evidence="8" type="primary">rapA_1</name>
    <name evidence="8" type="ORF">PS900_00652</name>
</gene>
<dbReference type="GO" id="GO:0004386">
    <property type="term" value="F:helicase activity"/>
    <property type="evidence" value="ECO:0007669"/>
    <property type="project" value="UniProtKB-KW"/>
</dbReference>
<evidence type="ECO:0000256" key="2">
    <source>
        <dbReference type="ARBA" id="ARBA00022801"/>
    </source>
</evidence>
<keyword evidence="4" id="KW-0067">ATP-binding</keyword>
<dbReference type="PANTHER" id="PTHR45766">
    <property type="entry name" value="DNA ANNEALING HELICASE AND ENDONUCLEASE ZRANB3 FAMILY MEMBER"/>
    <property type="match status" value="1"/>
</dbReference>
<evidence type="ECO:0000256" key="5">
    <source>
        <dbReference type="SAM" id="Coils"/>
    </source>
</evidence>
<dbReference type="CDD" id="cd18011">
    <property type="entry name" value="DEXDc_RapA"/>
    <property type="match status" value="1"/>
</dbReference>
<sequence length="1044" mass="119669">MSFDAGIAVSSIDNPGRQGVVTNTPARKKPSGLYVQVRWSDGGVDFVHEEEIEPLDNLDSQDPFSLVEKGRYGRAADLRCNLTYVHLSGRLANLVYAMGITNTEFYPHQYRPLLTLLESPINGLLIADEVGLGKTIEAGLIWTELRARFDMRRLLVVCPAMLREKWRDELRNRFGVDAQIVKAEDLLDAMRQPRHQIGEGKAWIISYQAARASRAWRPDGKTKPKNPSARWQLADFLYENAEEEPLIDMVVFDEAHYMRNSESATWNLGELLRGVSDYQAMLSATPISLQNQDLFNLLRLLDPDHFSSVQDFTRLIESNKPLVAARDAVLNYQSNSKQIMSHLQAAADEQLLMKSLQLAAVLRDPPTDERLATKGYRAQLADTLERMNLLSHAIVRTRKRDVQERRVTRDVRREEVEMSPVERELYLAVTDTTREFAWRRGISDGFLLASPQRQVTSCPAAVAEAWLMGGNSAEELIEDLEDEYEAELELEEVDQSPLSLRELLRATIPRSVDLAALRREDTKFARLLTVAGDFLRNHPQEKIVLFTTFRATARYLVERLLREGFSSRLLWGNQAQNKQEVIDEFRLSKTLRILVSTEVAAEGVDLQFCRVLVNYDLPWNPARIEQRIGRIDRLGQQADIVHIWNLYFKDTIDQRIVSRLLDRLRIFEEALGEAEAVVGDQIRKLESSLLSRQLTQVEEDAEIERAAQALENLRLRREELESNAAHMMAHGQRVMERIEAAHELARRVTETDLYIYIKDYLNKYWPGHRFVQETDDSRLISIQLPGELAARLDDFLRTEGLIGKTQLGAGGVRICRFLNRVSEISRRGEEIIHQFHPLIRFISRDLKARNEHFYPLIALRLGGSEQQSYLPHGTYVFYIRSWAFSGVREEEVLAVAALRLQDGNVLDEDAADQLVQLARVNGCDWLGADQAVAPCLVRTRLEEAETLLDGRYRIALERKRNENSDRAHFQLDSIDRYLDRRLPKLHNTLQTHIDAGRPSLANMTQGKIDKLLARINTRRERIREKEKVLADRYFVCAGILQVDG</sequence>
<dbReference type="SMART" id="SM00487">
    <property type="entry name" value="DEXDc"/>
    <property type="match status" value="1"/>
</dbReference>
<dbReference type="PROSITE" id="PS51194">
    <property type="entry name" value="HELICASE_CTER"/>
    <property type="match status" value="1"/>
</dbReference>
<dbReference type="PROSITE" id="PS51192">
    <property type="entry name" value="HELICASE_ATP_BIND_1"/>
    <property type="match status" value="1"/>
</dbReference>
<dbReference type="InterPro" id="IPR000330">
    <property type="entry name" value="SNF2_N"/>
</dbReference>
<evidence type="ECO:0000259" key="7">
    <source>
        <dbReference type="PROSITE" id="PS51194"/>
    </source>
</evidence>
<keyword evidence="5" id="KW-0175">Coiled coil</keyword>
<dbReference type="SUPFAM" id="SSF52540">
    <property type="entry name" value="P-loop containing nucleoside triphosphate hydrolases"/>
    <property type="match status" value="2"/>
</dbReference>
<dbReference type="EC" id="3.6.4.-" evidence="8"/>
<dbReference type="InterPro" id="IPR038718">
    <property type="entry name" value="SNF2-like_sf"/>
</dbReference>
<evidence type="ECO:0000256" key="3">
    <source>
        <dbReference type="ARBA" id="ARBA00022806"/>
    </source>
</evidence>
<dbReference type="PANTHER" id="PTHR45766:SF6">
    <property type="entry name" value="SWI_SNF-RELATED MATRIX-ASSOCIATED ACTIN-DEPENDENT REGULATOR OF CHROMATIN SUBFAMILY A-LIKE PROTEIN 1"/>
    <property type="match status" value="1"/>
</dbReference>
<dbReference type="InterPro" id="IPR049730">
    <property type="entry name" value="SNF2/RAD54-like_C"/>
</dbReference>
<evidence type="ECO:0000313" key="8">
    <source>
        <dbReference type="EMBL" id="VVO58105.1"/>
    </source>
</evidence>
<dbReference type="AlphaFoldDB" id="A0A8H2NMP5"/>
<reference evidence="8 9" key="1">
    <citation type="submission" date="2019-09" db="EMBL/GenBank/DDBJ databases">
        <authorList>
            <person name="Chandra G."/>
            <person name="Truman W A."/>
        </authorList>
    </citation>
    <scope>NUCLEOTIDE SEQUENCE [LARGE SCALE GENOMIC DNA]</scope>
    <source>
        <strain evidence="8">PS900</strain>
    </source>
</reference>
<keyword evidence="2 8" id="KW-0378">Hydrolase</keyword>
<accession>A0A8H2NMP5</accession>
<proteinExistence type="predicted"/>
<organism evidence="8 9">
    <name type="scientific">Pseudomonas fluorescens</name>
    <dbReference type="NCBI Taxonomy" id="294"/>
    <lineage>
        <taxon>Bacteria</taxon>
        <taxon>Pseudomonadati</taxon>
        <taxon>Pseudomonadota</taxon>
        <taxon>Gammaproteobacteria</taxon>
        <taxon>Pseudomonadales</taxon>
        <taxon>Pseudomonadaceae</taxon>
        <taxon>Pseudomonas</taxon>
    </lineage>
</organism>
<feature type="coiled-coil region" evidence="5">
    <location>
        <begin position="696"/>
        <end position="730"/>
    </location>
</feature>
<dbReference type="CDD" id="cd18793">
    <property type="entry name" value="SF2_C_SNF"/>
    <property type="match status" value="1"/>
</dbReference>
<evidence type="ECO:0000259" key="6">
    <source>
        <dbReference type="PROSITE" id="PS51192"/>
    </source>
</evidence>
<dbReference type="GO" id="GO:0016787">
    <property type="term" value="F:hydrolase activity"/>
    <property type="evidence" value="ECO:0007669"/>
    <property type="project" value="UniProtKB-KW"/>
</dbReference>
<name>A0A8H2NMP5_PSEFL</name>
<dbReference type="Proteomes" id="UP000325723">
    <property type="component" value="Unassembled WGS sequence"/>
</dbReference>
<dbReference type="EMBL" id="CABVIE010000002">
    <property type="protein sequence ID" value="VVO58105.1"/>
    <property type="molecule type" value="Genomic_DNA"/>
</dbReference>
<feature type="domain" description="Helicase C-terminal" evidence="7">
    <location>
        <begin position="527"/>
        <end position="686"/>
    </location>
</feature>
<dbReference type="Pfam" id="PF00271">
    <property type="entry name" value="Helicase_C"/>
    <property type="match status" value="1"/>
</dbReference>
<feature type="domain" description="Helicase ATP-binding" evidence="6">
    <location>
        <begin position="115"/>
        <end position="304"/>
    </location>
</feature>
<dbReference type="Pfam" id="PF00176">
    <property type="entry name" value="SNF2-rel_dom"/>
    <property type="match status" value="1"/>
</dbReference>
<evidence type="ECO:0000256" key="4">
    <source>
        <dbReference type="ARBA" id="ARBA00022840"/>
    </source>
</evidence>
<protein>
    <submittedName>
        <fullName evidence="8">RNA polymerase-associated protein RapA</fullName>
        <ecNumber evidence="8">3.6.4.-</ecNumber>
    </submittedName>
</protein>
<dbReference type="Gene3D" id="3.40.50.300">
    <property type="entry name" value="P-loop containing nucleotide triphosphate hydrolases"/>
    <property type="match status" value="1"/>
</dbReference>
<comment type="caution">
    <text evidence="8">The sequence shown here is derived from an EMBL/GenBank/DDBJ whole genome shotgun (WGS) entry which is preliminary data.</text>
</comment>
<dbReference type="InterPro" id="IPR027417">
    <property type="entry name" value="P-loop_NTPase"/>
</dbReference>
<dbReference type="GO" id="GO:0005524">
    <property type="term" value="F:ATP binding"/>
    <property type="evidence" value="ECO:0007669"/>
    <property type="project" value="UniProtKB-KW"/>
</dbReference>
<evidence type="ECO:0000256" key="1">
    <source>
        <dbReference type="ARBA" id="ARBA00022741"/>
    </source>
</evidence>
<dbReference type="InterPro" id="IPR014001">
    <property type="entry name" value="Helicase_ATP-bd"/>
</dbReference>